<reference evidence="7" key="2">
    <citation type="submission" date="2020-05" db="EMBL/GenBank/DDBJ databases">
        <authorList>
            <person name="Kim H.-S."/>
            <person name="Proctor R.H."/>
            <person name="Brown D.W."/>
        </authorList>
    </citation>
    <scope>NUCLEOTIDE SEQUENCE</scope>
    <source>
        <strain evidence="7">NRRL 20472</strain>
    </source>
</reference>
<accession>A0A8H4TDG2</accession>
<dbReference type="OrthoDB" id="3648309at2759"/>
<dbReference type="EMBL" id="JABEXW010000774">
    <property type="protein sequence ID" value="KAF4955617.1"/>
    <property type="molecule type" value="Genomic_DNA"/>
</dbReference>
<evidence type="ECO:0000256" key="2">
    <source>
        <dbReference type="ARBA" id="ARBA00005587"/>
    </source>
</evidence>
<dbReference type="AlphaFoldDB" id="A0A8H4TDG2"/>
<evidence type="ECO:0000256" key="4">
    <source>
        <dbReference type="ARBA" id="ARBA00022989"/>
    </source>
</evidence>
<dbReference type="InterPro" id="IPR000791">
    <property type="entry name" value="Gpr1/Fun34/SatP-like"/>
</dbReference>
<evidence type="ECO:0000256" key="1">
    <source>
        <dbReference type="ARBA" id="ARBA00004141"/>
    </source>
</evidence>
<dbReference type="GO" id="GO:0005886">
    <property type="term" value="C:plasma membrane"/>
    <property type="evidence" value="ECO:0007669"/>
    <property type="project" value="TreeGrafter"/>
</dbReference>
<evidence type="ECO:0000313" key="7">
    <source>
        <dbReference type="EMBL" id="KAF4955617.1"/>
    </source>
</evidence>
<protein>
    <recommendedName>
        <fullName evidence="9">GPR1/FUN34/YaaH-class plasma membrane protein</fullName>
    </recommendedName>
</protein>
<feature type="transmembrane region" description="Helical" evidence="6">
    <location>
        <begin position="186"/>
        <end position="210"/>
    </location>
</feature>
<evidence type="ECO:0000256" key="3">
    <source>
        <dbReference type="ARBA" id="ARBA00022692"/>
    </source>
</evidence>
<evidence type="ECO:0000256" key="6">
    <source>
        <dbReference type="SAM" id="Phobius"/>
    </source>
</evidence>
<dbReference type="PANTHER" id="PTHR31123">
    <property type="entry name" value="ACCUMULATION OF DYADS PROTEIN 2-RELATED"/>
    <property type="match status" value="1"/>
</dbReference>
<feature type="transmembrane region" description="Helical" evidence="6">
    <location>
        <begin position="58"/>
        <end position="77"/>
    </location>
</feature>
<dbReference type="Pfam" id="PF01184">
    <property type="entry name" value="Gpr1_Fun34_YaaH"/>
    <property type="match status" value="1"/>
</dbReference>
<evidence type="ECO:0008006" key="9">
    <source>
        <dbReference type="Google" id="ProtNLM"/>
    </source>
</evidence>
<keyword evidence="3 6" id="KW-0812">Transmembrane</keyword>
<keyword evidence="5 6" id="KW-0472">Membrane</keyword>
<feature type="transmembrane region" description="Helical" evidence="6">
    <location>
        <begin position="225"/>
        <end position="250"/>
    </location>
</feature>
<keyword evidence="4 6" id="KW-1133">Transmembrane helix</keyword>
<feature type="transmembrane region" description="Helical" evidence="6">
    <location>
        <begin position="159"/>
        <end position="179"/>
    </location>
</feature>
<sequence length="326" mass="34967">MDKTNSSDLEMGRVEALEAVRSAASISMSPELFEKLYLSPPNAVKGDLRKTFGNPTPMALAGFLLALMPLSCDLMGWRGAGSFGAASIPVYFFEGGVLMVISGIMEWVLGNSFPATVFCSFGCFYLSFGGILHPSFAAYSSYAPPDAKSPAEGMATTGFNASLGFFVLAMAILSIMYLICALRTNVVFVIIFATLVPGLFLLLGAFWAWAEDYAGNTELAQRLCVGAGACLFVTALAGWYILFAILLTIVDFPIQIPVGDLSSVIKGPPVSAFAHLYGHLRRRDLGVTLDGGQVSYFLNMSDKCLLWEDGAIMGCFAGPLTRHDEE</sequence>
<gene>
    <name evidence="7" type="ORF">FSARC_11814</name>
</gene>
<dbReference type="GO" id="GO:0015123">
    <property type="term" value="F:acetate transmembrane transporter activity"/>
    <property type="evidence" value="ECO:0007669"/>
    <property type="project" value="TreeGrafter"/>
</dbReference>
<dbReference type="InterPro" id="IPR051633">
    <property type="entry name" value="AceTr"/>
</dbReference>
<organism evidence="7 8">
    <name type="scientific">Fusarium sarcochroum</name>
    <dbReference type="NCBI Taxonomy" id="1208366"/>
    <lineage>
        <taxon>Eukaryota</taxon>
        <taxon>Fungi</taxon>
        <taxon>Dikarya</taxon>
        <taxon>Ascomycota</taxon>
        <taxon>Pezizomycotina</taxon>
        <taxon>Sordariomycetes</taxon>
        <taxon>Hypocreomycetidae</taxon>
        <taxon>Hypocreales</taxon>
        <taxon>Nectriaceae</taxon>
        <taxon>Fusarium</taxon>
        <taxon>Fusarium lateritium species complex</taxon>
    </lineage>
</organism>
<reference evidence="7" key="1">
    <citation type="journal article" date="2020" name="BMC Genomics">
        <title>Correction to: Identification and distribution of gene clusters required for synthesis of sphingolipid metabolism inhibitors in diverse species of the filamentous fungus Fusarium.</title>
        <authorList>
            <person name="Kim H.S."/>
            <person name="Lohmar J.M."/>
            <person name="Busman M."/>
            <person name="Brown D.W."/>
            <person name="Naumann T.A."/>
            <person name="Divon H.H."/>
            <person name="Lysoe E."/>
            <person name="Uhlig S."/>
            <person name="Proctor R.H."/>
        </authorList>
    </citation>
    <scope>NUCLEOTIDE SEQUENCE</scope>
    <source>
        <strain evidence="7">NRRL 20472</strain>
    </source>
</reference>
<evidence type="ECO:0000313" key="8">
    <source>
        <dbReference type="Proteomes" id="UP000622797"/>
    </source>
</evidence>
<keyword evidence="8" id="KW-1185">Reference proteome</keyword>
<feature type="transmembrane region" description="Helical" evidence="6">
    <location>
        <begin position="117"/>
        <end position="139"/>
    </location>
</feature>
<comment type="subcellular location">
    <subcellularLocation>
        <location evidence="1">Membrane</location>
        <topology evidence="1">Multi-pass membrane protein</topology>
    </subcellularLocation>
</comment>
<proteinExistence type="inferred from homology"/>
<comment type="caution">
    <text evidence="7">The sequence shown here is derived from an EMBL/GenBank/DDBJ whole genome shotgun (WGS) entry which is preliminary data.</text>
</comment>
<evidence type="ECO:0000256" key="5">
    <source>
        <dbReference type="ARBA" id="ARBA00023136"/>
    </source>
</evidence>
<comment type="similarity">
    <text evidence="2">Belongs to the acetate uptake transporter (AceTr) (TC 2.A.96) family.</text>
</comment>
<name>A0A8H4TDG2_9HYPO</name>
<dbReference type="Proteomes" id="UP000622797">
    <property type="component" value="Unassembled WGS sequence"/>
</dbReference>
<dbReference type="PANTHER" id="PTHR31123:SF4">
    <property type="entry name" value="PROTEIN ALCS"/>
    <property type="match status" value="1"/>
</dbReference>
<feature type="transmembrane region" description="Helical" evidence="6">
    <location>
        <begin position="83"/>
        <end position="105"/>
    </location>
</feature>